<name>A0A381YG80_9ZZZZ</name>
<keyword evidence="5" id="KW-0472">Membrane</keyword>
<dbReference type="GO" id="GO:0015344">
    <property type="term" value="F:siderophore uptake transmembrane transporter activity"/>
    <property type="evidence" value="ECO:0007669"/>
    <property type="project" value="TreeGrafter"/>
</dbReference>
<dbReference type="SUPFAM" id="SSF49464">
    <property type="entry name" value="Carboxypeptidase regulatory domain-like"/>
    <property type="match status" value="1"/>
</dbReference>
<keyword evidence="3" id="KW-0812">Transmembrane</keyword>
<dbReference type="SUPFAM" id="SSF56935">
    <property type="entry name" value="Porins"/>
    <property type="match status" value="1"/>
</dbReference>
<evidence type="ECO:0000256" key="2">
    <source>
        <dbReference type="ARBA" id="ARBA00022448"/>
    </source>
</evidence>
<evidence type="ECO:0000256" key="6">
    <source>
        <dbReference type="ARBA" id="ARBA00023237"/>
    </source>
</evidence>
<protein>
    <recommendedName>
        <fullName evidence="7">TonB-dependent receptor plug domain-containing protein</fullName>
    </recommendedName>
</protein>
<evidence type="ECO:0000256" key="1">
    <source>
        <dbReference type="ARBA" id="ARBA00004571"/>
    </source>
</evidence>
<dbReference type="Gene3D" id="2.40.170.20">
    <property type="entry name" value="TonB-dependent receptor, beta-barrel domain"/>
    <property type="match status" value="1"/>
</dbReference>
<dbReference type="Pfam" id="PF13715">
    <property type="entry name" value="CarbopepD_reg_2"/>
    <property type="match status" value="1"/>
</dbReference>
<evidence type="ECO:0000256" key="5">
    <source>
        <dbReference type="ARBA" id="ARBA00023136"/>
    </source>
</evidence>
<proteinExistence type="predicted"/>
<keyword evidence="4" id="KW-0732">Signal</keyword>
<dbReference type="InterPro" id="IPR036942">
    <property type="entry name" value="Beta-barrel_TonB_sf"/>
</dbReference>
<organism evidence="8">
    <name type="scientific">marine metagenome</name>
    <dbReference type="NCBI Taxonomy" id="408172"/>
    <lineage>
        <taxon>unclassified sequences</taxon>
        <taxon>metagenomes</taxon>
        <taxon>ecological metagenomes</taxon>
    </lineage>
</organism>
<feature type="non-terminal residue" evidence="8">
    <location>
        <position position="666"/>
    </location>
</feature>
<dbReference type="Pfam" id="PF07715">
    <property type="entry name" value="Plug"/>
    <property type="match status" value="1"/>
</dbReference>
<evidence type="ECO:0000259" key="7">
    <source>
        <dbReference type="Pfam" id="PF07715"/>
    </source>
</evidence>
<comment type="subcellular location">
    <subcellularLocation>
        <location evidence="1">Cell outer membrane</location>
        <topology evidence="1">Multi-pass membrane protein</topology>
    </subcellularLocation>
</comment>
<dbReference type="Gene3D" id="2.60.40.1120">
    <property type="entry name" value="Carboxypeptidase-like, regulatory domain"/>
    <property type="match status" value="1"/>
</dbReference>
<evidence type="ECO:0000256" key="3">
    <source>
        <dbReference type="ARBA" id="ARBA00022692"/>
    </source>
</evidence>
<sequence>MVHLLTAGTTGKLTGLISDKDSGEALIGCNVIVADTDLGTASNESGEYFILNIPPGVYTIKFSMIGYESLILQNVNVSIDKTTRMNAALGTEVIEGSEVVVMAERKLIQFDVTQSEARITADELDVMPVTEVKDVLRLQGGITQDAGGGLHMRGGRSSEISYMVDGVPMTDAYDGGISVKIENNNIQELQVISGTFNAEYGRSLTGVINMVTKDGGDKFEGFINVYTGDHTTSDPIFQNLNSFSPFNDYSVSANLNGPIIPGRLTFYSSGRLNGSKGWLYGKQTFTMYGDTVFTDSNGNGIWDSGEQINDPGYEGMNWYNAWSSQNKLTLRISPLTKLRLNTIWNSGVSQGYDHYRQMAQEGRKRHFNTGQFSGLNLSHSFSAMSFIEINASQYIHRNESYLYENPLDSGYITPDSLFWAHIIGDVPQHIQNEFGDGVNYFPQYTLSRWGVDTDRFMRETKTQSFKLDYTNQVNTYNQIKVGADLTRHLLSLDSYALLDSSQADQVFSPVIPEVGSFNRSTYEFSPEEWSIYFQDKIEYGDMIINAGLRYETFDPRSHTPNNIHEPYIQDPRNPALDTLSMEELENLDWGSLWYSEIDSAGTAINHTYAEFYERFNDQPGLINKRGWWEKTTSKSQLSPRLAVAYPISDKGVIHFAYGYFFKIPDF</sequence>
<reference evidence="8" key="1">
    <citation type="submission" date="2018-05" db="EMBL/GenBank/DDBJ databases">
        <authorList>
            <person name="Lanie J.A."/>
            <person name="Ng W.-L."/>
            <person name="Kazmierczak K.M."/>
            <person name="Andrzejewski T.M."/>
            <person name="Davidsen T.M."/>
            <person name="Wayne K.J."/>
            <person name="Tettelin H."/>
            <person name="Glass J.I."/>
            <person name="Rusch D."/>
            <person name="Podicherti R."/>
            <person name="Tsui H.-C.T."/>
            <person name="Winkler M.E."/>
        </authorList>
    </citation>
    <scope>NUCLEOTIDE SEQUENCE</scope>
</reference>
<dbReference type="PANTHER" id="PTHR30069:SF29">
    <property type="entry name" value="HEMOGLOBIN AND HEMOGLOBIN-HAPTOGLOBIN-BINDING PROTEIN 1-RELATED"/>
    <property type="match status" value="1"/>
</dbReference>
<evidence type="ECO:0000256" key="4">
    <source>
        <dbReference type="ARBA" id="ARBA00022729"/>
    </source>
</evidence>
<dbReference type="InterPro" id="IPR037066">
    <property type="entry name" value="Plug_dom_sf"/>
</dbReference>
<dbReference type="AlphaFoldDB" id="A0A381YG80"/>
<keyword evidence="6" id="KW-0998">Cell outer membrane</keyword>
<dbReference type="GO" id="GO:0044718">
    <property type="term" value="P:siderophore transmembrane transport"/>
    <property type="evidence" value="ECO:0007669"/>
    <property type="project" value="TreeGrafter"/>
</dbReference>
<keyword evidence="2" id="KW-0813">Transport</keyword>
<dbReference type="SUPFAM" id="SSF117074">
    <property type="entry name" value="Hypothetical protein PA1324"/>
    <property type="match status" value="1"/>
</dbReference>
<evidence type="ECO:0000313" key="8">
    <source>
        <dbReference type="EMBL" id="SVA76059.1"/>
    </source>
</evidence>
<dbReference type="Gene3D" id="2.170.130.10">
    <property type="entry name" value="TonB-dependent receptor, plug domain"/>
    <property type="match status" value="1"/>
</dbReference>
<accession>A0A381YG80</accession>
<dbReference type="GO" id="GO:0009279">
    <property type="term" value="C:cell outer membrane"/>
    <property type="evidence" value="ECO:0007669"/>
    <property type="project" value="UniProtKB-SubCell"/>
</dbReference>
<feature type="domain" description="TonB-dependent receptor plug" evidence="7">
    <location>
        <begin position="110"/>
        <end position="206"/>
    </location>
</feature>
<dbReference type="PANTHER" id="PTHR30069">
    <property type="entry name" value="TONB-DEPENDENT OUTER MEMBRANE RECEPTOR"/>
    <property type="match status" value="1"/>
</dbReference>
<dbReference type="InterPro" id="IPR012910">
    <property type="entry name" value="Plug_dom"/>
</dbReference>
<dbReference type="PROSITE" id="PS52016">
    <property type="entry name" value="TONB_DEPENDENT_REC_3"/>
    <property type="match status" value="1"/>
</dbReference>
<dbReference type="InterPro" id="IPR008969">
    <property type="entry name" value="CarboxyPept-like_regulatory"/>
</dbReference>
<dbReference type="InterPro" id="IPR039426">
    <property type="entry name" value="TonB-dep_rcpt-like"/>
</dbReference>
<dbReference type="EMBL" id="UINC01018169">
    <property type="protein sequence ID" value="SVA76059.1"/>
    <property type="molecule type" value="Genomic_DNA"/>
</dbReference>
<gene>
    <name evidence="8" type="ORF">METZ01_LOCUS128913</name>
</gene>